<sequence>MDQIFLSIATVFERGYDLDQAAETFEVYVQRMVLEAIGGIVRNVEKLDFKMDSKTKGRFARMTVFINLDRPLVSQVPVNGEIQLVEYEALPMTCFVCGKYGHVNELCPSVVVDLNQKIILGSRFLAFNEVGKMEDDEGVTGEHSSGDAHNYSSSGLIDSAFVT</sequence>
<dbReference type="PANTHER" id="PTHR31286">
    <property type="entry name" value="GLYCINE-RICH CELL WALL STRUCTURAL PROTEIN 1.8-LIKE"/>
    <property type="match status" value="1"/>
</dbReference>
<name>A0A7J9LE73_GOSSC</name>
<dbReference type="PROSITE" id="PS50158">
    <property type="entry name" value="ZF_CCHC"/>
    <property type="match status" value="1"/>
</dbReference>
<dbReference type="SUPFAM" id="SSF57756">
    <property type="entry name" value="Retrovirus zinc finger-like domains"/>
    <property type="match status" value="1"/>
</dbReference>
<feature type="domain" description="CCHC-type" evidence="2">
    <location>
        <begin position="94"/>
        <end position="109"/>
    </location>
</feature>
<keyword evidence="1" id="KW-0863">Zinc-finger</keyword>
<keyword evidence="1" id="KW-0862">Zinc</keyword>
<dbReference type="EMBL" id="JABFAF010000006">
    <property type="protein sequence ID" value="MBA0856896.1"/>
    <property type="molecule type" value="Genomic_DNA"/>
</dbReference>
<dbReference type="InterPro" id="IPR036875">
    <property type="entry name" value="Znf_CCHC_sf"/>
</dbReference>
<gene>
    <name evidence="3" type="ORF">Goshw_004594</name>
</gene>
<dbReference type="GO" id="GO:0008270">
    <property type="term" value="F:zinc ion binding"/>
    <property type="evidence" value="ECO:0007669"/>
    <property type="project" value="UniProtKB-KW"/>
</dbReference>
<evidence type="ECO:0000256" key="1">
    <source>
        <dbReference type="PROSITE-ProRule" id="PRU00047"/>
    </source>
</evidence>
<dbReference type="OrthoDB" id="998076at2759"/>
<protein>
    <recommendedName>
        <fullName evidence="2">CCHC-type domain-containing protein</fullName>
    </recommendedName>
</protein>
<proteinExistence type="predicted"/>
<dbReference type="InterPro" id="IPR040256">
    <property type="entry name" value="At4g02000-like"/>
</dbReference>
<keyword evidence="1" id="KW-0479">Metal-binding</keyword>
<evidence type="ECO:0000313" key="3">
    <source>
        <dbReference type="EMBL" id="MBA0856896.1"/>
    </source>
</evidence>
<dbReference type="InterPro" id="IPR001878">
    <property type="entry name" value="Znf_CCHC"/>
</dbReference>
<dbReference type="GO" id="GO:0003676">
    <property type="term" value="F:nucleic acid binding"/>
    <property type="evidence" value="ECO:0007669"/>
    <property type="project" value="InterPro"/>
</dbReference>
<reference evidence="3 4" key="1">
    <citation type="journal article" date="2019" name="Genome Biol. Evol.">
        <title>Insights into the evolution of the New World diploid cottons (Gossypium, subgenus Houzingenia) based on genome sequencing.</title>
        <authorList>
            <person name="Grover C.E."/>
            <person name="Arick M.A. 2nd"/>
            <person name="Thrash A."/>
            <person name="Conover J.L."/>
            <person name="Sanders W.S."/>
            <person name="Peterson D.G."/>
            <person name="Frelichowski J.E."/>
            <person name="Scheffler J.A."/>
            <person name="Scheffler B.E."/>
            <person name="Wendel J.F."/>
        </authorList>
    </citation>
    <scope>NUCLEOTIDE SEQUENCE [LARGE SCALE GENOMIC DNA]</scope>
    <source>
        <strain evidence="3">1</strain>
        <tissue evidence="3">Leaf</tissue>
    </source>
</reference>
<accession>A0A7J9LE73</accession>
<evidence type="ECO:0000313" key="4">
    <source>
        <dbReference type="Proteomes" id="UP000593576"/>
    </source>
</evidence>
<organism evidence="3 4">
    <name type="scientific">Gossypium schwendimanii</name>
    <name type="common">Cotton</name>
    <dbReference type="NCBI Taxonomy" id="34291"/>
    <lineage>
        <taxon>Eukaryota</taxon>
        <taxon>Viridiplantae</taxon>
        <taxon>Streptophyta</taxon>
        <taxon>Embryophyta</taxon>
        <taxon>Tracheophyta</taxon>
        <taxon>Spermatophyta</taxon>
        <taxon>Magnoliopsida</taxon>
        <taxon>eudicotyledons</taxon>
        <taxon>Gunneridae</taxon>
        <taxon>Pentapetalae</taxon>
        <taxon>rosids</taxon>
        <taxon>malvids</taxon>
        <taxon>Malvales</taxon>
        <taxon>Malvaceae</taxon>
        <taxon>Malvoideae</taxon>
        <taxon>Gossypium</taxon>
    </lineage>
</organism>
<dbReference type="AlphaFoldDB" id="A0A7J9LE73"/>
<dbReference type="Proteomes" id="UP000593576">
    <property type="component" value="Unassembled WGS sequence"/>
</dbReference>
<keyword evidence="4" id="KW-1185">Reference proteome</keyword>
<evidence type="ECO:0000259" key="2">
    <source>
        <dbReference type="PROSITE" id="PS50158"/>
    </source>
</evidence>
<comment type="caution">
    <text evidence="3">The sequence shown here is derived from an EMBL/GenBank/DDBJ whole genome shotgun (WGS) entry which is preliminary data.</text>
</comment>
<dbReference type="PANTHER" id="PTHR31286:SF173">
    <property type="entry name" value="DUF4283 DOMAIN-CONTAINING PROTEIN"/>
    <property type="match status" value="1"/>
</dbReference>